<dbReference type="PROSITE" id="PS50109">
    <property type="entry name" value="HIS_KIN"/>
    <property type="match status" value="1"/>
</dbReference>
<reference evidence="19 20" key="1">
    <citation type="submission" date="2017-11" db="EMBL/GenBank/DDBJ databases">
        <title>Isolation and Characterization of Family Methanocellaceae Species from Potential Methane Hydrate Area Offshore Southwestern Taiwan.</title>
        <authorList>
            <person name="Zhang W.-L."/>
            <person name="Chen W.-C."/>
            <person name="Lai M.-C."/>
            <person name="Chen S.-C."/>
        </authorList>
    </citation>
    <scope>NUCLEOTIDE SEQUENCE [LARGE SCALE GENOMIC DNA]</scope>
    <source>
        <strain evidence="19 20">CWC-04</strain>
    </source>
</reference>
<dbReference type="Pfam" id="PF08447">
    <property type="entry name" value="PAS_3"/>
    <property type="match status" value="2"/>
</dbReference>
<keyword evidence="20" id="KW-1185">Reference proteome</keyword>
<dbReference type="Gene3D" id="3.30.565.10">
    <property type="entry name" value="Histidine kinase-like ATPase, C-terminal domain"/>
    <property type="match status" value="1"/>
</dbReference>
<dbReference type="InterPro" id="IPR003594">
    <property type="entry name" value="HATPase_dom"/>
</dbReference>
<dbReference type="Pfam" id="PF02518">
    <property type="entry name" value="HATPase_c"/>
    <property type="match status" value="1"/>
</dbReference>
<dbReference type="InterPro" id="IPR036890">
    <property type="entry name" value="HATPase_C_sf"/>
</dbReference>
<evidence type="ECO:0000259" key="16">
    <source>
        <dbReference type="PROSITE" id="PS50109"/>
    </source>
</evidence>
<dbReference type="Gene3D" id="2.10.70.100">
    <property type="match status" value="2"/>
</dbReference>
<evidence type="ECO:0000256" key="3">
    <source>
        <dbReference type="ARBA" id="ARBA00012438"/>
    </source>
</evidence>
<organism evidence="19 20">
    <name type="scientific">Methanooceanicella nereidis</name>
    <dbReference type="NCBI Taxonomy" id="2052831"/>
    <lineage>
        <taxon>Archaea</taxon>
        <taxon>Methanobacteriati</taxon>
        <taxon>Methanobacteriota</taxon>
        <taxon>Stenosarchaea group</taxon>
        <taxon>Methanomicrobia</taxon>
        <taxon>Methanocellales</taxon>
        <taxon>Methanocellaceae</taxon>
        <taxon>Methanooceanicella</taxon>
    </lineage>
</organism>
<protein>
    <recommendedName>
        <fullName evidence="3">histidine kinase</fullName>
        <ecNumber evidence="3">2.7.13.3</ecNumber>
    </recommendedName>
</protein>
<dbReference type="SMART" id="SM00387">
    <property type="entry name" value="HATPase_c"/>
    <property type="match status" value="1"/>
</dbReference>
<dbReference type="InterPro" id="IPR004358">
    <property type="entry name" value="Sig_transdc_His_kin-like_C"/>
</dbReference>
<dbReference type="FunFam" id="3.30.450.20:FF:000088">
    <property type="entry name" value="Sensory transduction histidine kinase"/>
    <property type="match status" value="1"/>
</dbReference>
<keyword evidence="8 15" id="KW-0812">Transmembrane</keyword>
<feature type="domain" description="PAC" evidence="18">
    <location>
        <begin position="222"/>
        <end position="274"/>
    </location>
</feature>
<keyword evidence="4" id="KW-1003">Cell membrane</keyword>
<evidence type="ECO:0000256" key="6">
    <source>
        <dbReference type="ARBA" id="ARBA00022553"/>
    </source>
</evidence>
<keyword evidence="10" id="KW-0547">Nucleotide-binding</keyword>
<dbReference type="InterPro" id="IPR000700">
    <property type="entry name" value="PAS-assoc_C"/>
</dbReference>
<dbReference type="SUPFAM" id="SSF55874">
    <property type="entry name" value="ATPase domain of HSP90 chaperone/DNA topoisomerase II/histidine kinase"/>
    <property type="match status" value="1"/>
</dbReference>
<dbReference type="PANTHER" id="PTHR43304:SF1">
    <property type="entry name" value="PAC DOMAIN-CONTAINING PROTEIN"/>
    <property type="match status" value="1"/>
</dbReference>
<dbReference type="PROSITE" id="PS50113">
    <property type="entry name" value="PAC"/>
    <property type="match status" value="2"/>
</dbReference>
<comment type="catalytic activity">
    <reaction evidence="1">
        <text>ATP + protein L-histidine = ADP + protein N-phospho-L-histidine.</text>
        <dbReference type="EC" id="2.7.13.3"/>
    </reaction>
</comment>
<comment type="subcellular location">
    <subcellularLocation>
        <location evidence="2">Cell inner membrane</location>
        <topology evidence="2">Multi-pass membrane protein</topology>
    </subcellularLocation>
</comment>
<sequence>MSLTIVVAIFLAIFVNVIWGVDIVYTHLFYIPIILSAIWYYKKAVYVAIILGVIHILINDMVLGSFTYSPFLRTLSFILIAYVIGMIAERKDKLCDKLKSSEDSLRKVRDTLELKVQERTKELKDINESLRNEINERKSVEEALRESELHFAKAQHVARLGSWDWDISKNEVKWSDEQYHIFGLKPHAEKVTFDTFFSFIHPDDRELLIKNRESILHDGRNYSFDYRIVKPDGSIRTIHSEGEVIHDDNGKPVKVFGTMQDITERKRSEQALKKSGAILSRAQSIAHVGNWAWNLKNNEINWSDEVFRIFGHDPQEFQPTFEWVMNNVHPEDRELISRYLKEAIYEDKLRGFDYRIMMPDGSIRYVSWVFDKIRRDINGNPEWMYGIIQDITRRKLVEEALLDSKAQAELYVDLMGHDINNMNQITMGYLELAHNILKCEGKLESCHIDLVERAIESLQNSSRLIGNVRKLQREKMGLYTPEILDVGKILEEVVSQFQHIPNRDVKINYTPVKGYFVEANELLRDVFINLIGNAVKHSTGPLTINVGVNIAIDEGKEYFEVAVEDNGPGIPDKLKKTLFDRLNIADTRARGKGFGLCLIKMLVDDFKGKLRVEDRVPGDHSHGTRFVVTLPALS</sequence>
<dbReference type="CDD" id="cd00130">
    <property type="entry name" value="PAS"/>
    <property type="match status" value="2"/>
</dbReference>
<dbReference type="InterPro" id="IPR000014">
    <property type="entry name" value="PAS"/>
</dbReference>
<proteinExistence type="predicted"/>
<keyword evidence="7" id="KW-0808">Transferase</keyword>
<feature type="transmembrane region" description="Helical" evidence="15">
    <location>
        <begin position="70"/>
        <end position="88"/>
    </location>
</feature>
<evidence type="ECO:0000256" key="4">
    <source>
        <dbReference type="ARBA" id="ARBA00022475"/>
    </source>
</evidence>
<name>A0AAP2RBN8_9EURY</name>
<evidence type="ECO:0000256" key="8">
    <source>
        <dbReference type="ARBA" id="ARBA00022692"/>
    </source>
</evidence>
<evidence type="ECO:0000256" key="14">
    <source>
        <dbReference type="SAM" id="Coils"/>
    </source>
</evidence>
<feature type="domain" description="PAS" evidence="17">
    <location>
        <begin position="302"/>
        <end position="347"/>
    </location>
</feature>
<evidence type="ECO:0000256" key="2">
    <source>
        <dbReference type="ARBA" id="ARBA00004429"/>
    </source>
</evidence>
<dbReference type="SUPFAM" id="SSF55785">
    <property type="entry name" value="PYP-like sensor domain (PAS domain)"/>
    <property type="match status" value="2"/>
</dbReference>
<evidence type="ECO:0000256" key="12">
    <source>
        <dbReference type="ARBA" id="ARBA00022989"/>
    </source>
</evidence>
<dbReference type="PANTHER" id="PTHR43304">
    <property type="entry name" value="PHYTOCHROME-LIKE PROTEIN CPH1"/>
    <property type="match status" value="1"/>
</dbReference>
<evidence type="ECO:0000259" key="17">
    <source>
        <dbReference type="PROSITE" id="PS50112"/>
    </source>
</evidence>
<dbReference type="InterPro" id="IPR001610">
    <property type="entry name" value="PAC"/>
</dbReference>
<evidence type="ECO:0000256" key="5">
    <source>
        <dbReference type="ARBA" id="ARBA00022519"/>
    </source>
</evidence>
<dbReference type="GO" id="GO:0000166">
    <property type="term" value="F:nucleotide binding"/>
    <property type="evidence" value="ECO:0007669"/>
    <property type="project" value="UniProtKB-KW"/>
</dbReference>
<dbReference type="RefSeq" id="WP_230741076.1">
    <property type="nucleotide sequence ID" value="NZ_PGCK01000003.1"/>
</dbReference>
<dbReference type="FunFam" id="2.10.70.100:FF:000001">
    <property type="entry name" value="Sensory transduction histidine kinase"/>
    <property type="match status" value="1"/>
</dbReference>
<keyword evidence="11 19" id="KW-0418">Kinase</keyword>
<evidence type="ECO:0000256" key="13">
    <source>
        <dbReference type="ARBA" id="ARBA00023136"/>
    </source>
</evidence>
<evidence type="ECO:0000256" key="7">
    <source>
        <dbReference type="ARBA" id="ARBA00022679"/>
    </source>
</evidence>
<evidence type="ECO:0000313" key="19">
    <source>
        <dbReference type="EMBL" id="MCD1294264.1"/>
    </source>
</evidence>
<evidence type="ECO:0000256" key="1">
    <source>
        <dbReference type="ARBA" id="ARBA00000085"/>
    </source>
</evidence>
<keyword evidence="12 15" id="KW-1133">Transmembrane helix</keyword>
<evidence type="ECO:0000313" key="20">
    <source>
        <dbReference type="Proteomes" id="UP001320159"/>
    </source>
</evidence>
<keyword evidence="5" id="KW-0997">Cell inner membrane</keyword>
<dbReference type="InterPro" id="IPR005467">
    <property type="entry name" value="His_kinase_dom"/>
</dbReference>
<feature type="transmembrane region" description="Helical" evidence="15">
    <location>
        <begin position="44"/>
        <end position="63"/>
    </location>
</feature>
<dbReference type="Proteomes" id="UP001320159">
    <property type="component" value="Unassembled WGS sequence"/>
</dbReference>
<evidence type="ECO:0000256" key="10">
    <source>
        <dbReference type="ARBA" id="ARBA00022741"/>
    </source>
</evidence>
<dbReference type="SMART" id="SM00086">
    <property type="entry name" value="PAC"/>
    <property type="match status" value="2"/>
</dbReference>
<evidence type="ECO:0000256" key="15">
    <source>
        <dbReference type="SAM" id="Phobius"/>
    </source>
</evidence>
<feature type="domain" description="Histidine kinase" evidence="16">
    <location>
        <begin position="414"/>
        <end position="634"/>
    </location>
</feature>
<evidence type="ECO:0000256" key="11">
    <source>
        <dbReference type="ARBA" id="ARBA00022777"/>
    </source>
</evidence>
<accession>A0AAP2RBN8</accession>
<dbReference type="InterPro" id="IPR052162">
    <property type="entry name" value="Sensor_kinase/Photoreceptor"/>
</dbReference>
<dbReference type="InterPro" id="IPR013655">
    <property type="entry name" value="PAS_fold_3"/>
</dbReference>
<keyword evidence="13 15" id="KW-0472">Membrane</keyword>
<keyword evidence="6" id="KW-0597">Phosphoprotein</keyword>
<keyword evidence="9" id="KW-0677">Repeat</keyword>
<dbReference type="AlphaFoldDB" id="A0AAP2RBN8"/>
<dbReference type="CDD" id="cd00075">
    <property type="entry name" value="HATPase"/>
    <property type="match status" value="1"/>
</dbReference>
<evidence type="ECO:0000259" key="18">
    <source>
        <dbReference type="PROSITE" id="PS50113"/>
    </source>
</evidence>
<gene>
    <name evidence="19" type="ORF">CUJ83_04540</name>
</gene>
<dbReference type="EMBL" id="PGCK01000003">
    <property type="protein sequence ID" value="MCD1294264.1"/>
    <property type="molecule type" value="Genomic_DNA"/>
</dbReference>
<feature type="domain" description="PAC" evidence="18">
    <location>
        <begin position="350"/>
        <end position="403"/>
    </location>
</feature>
<dbReference type="PRINTS" id="PR00344">
    <property type="entry name" value="BCTRLSENSOR"/>
</dbReference>
<dbReference type="InterPro" id="IPR035965">
    <property type="entry name" value="PAS-like_dom_sf"/>
</dbReference>
<dbReference type="SMART" id="SM00091">
    <property type="entry name" value="PAS"/>
    <property type="match status" value="2"/>
</dbReference>
<dbReference type="Gene3D" id="3.30.450.20">
    <property type="entry name" value="PAS domain"/>
    <property type="match status" value="2"/>
</dbReference>
<dbReference type="GO" id="GO:0005886">
    <property type="term" value="C:plasma membrane"/>
    <property type="evidence" value="ECO:0007669"/>
    <property type="project" value="UniProtKB-SubCell"/>
</dbReference>
<evidence type="ECO:0000256" key="9">
    <source>
        <dbReference type="ARBA" id="ARBA00022737"/>
    </source>
</evidence>
<feature type="coiled-coil region" evidence="14">
    <location>
        <begin position="109"/>
        <end position="150"/>
    </location>
</feature>
<comment type="caution">
    <text evidence="19">The sequence shown here is derived from an EMBL/GenBank/DDBJ whole genome shotgun (WGS) entry which is preliminary data.</text>
</comment>
<dbReference type="NCBIfam" id="TIGR00229">
    <property type="entry name" value="sensory_box"/>
    <property type="match status" value="2"/>
</dbReference>
<dbReference type="PROSITE" id="PS50112">
    <property type="entry name" value="PAS"/>
    <property type="match status" value="1"/>
</dbReference>
<dbReference type="EC" id="2.7.13.3" evidence="3"/>
<keyword evidence="14" id="KW-0175">Coiled coil</keyword>
<dbReference type="GO" id="GO:0004673">
    <property type="term" value="F:protein histidine kinase activity"/>
    <property type="evidence" value="ECO:0007669"/>
    <property type="project" value="UniProtKB-EC"/>
</dbReference>